<evidence type="ECO:0000256" key="2">
    <source>
        <dbReference type="ARBA" id="ARBA00012513"/>
    </source>
</evidence>
<keyword evidence="3" id="KW-0723">Serine/threonine-protein kinase</keyword>
<accession>A0ABR2CD08</accession>
<protein>
    <recommendedName>
        <fullName evidence="2">non-specific serine/threonine protein kinase</fullName>
        <ecNumber evidence="2">2.7.11.1</ecNumber>
    </recommendedName>
</protein>
<dbReference type="PANTHER" id="PTHR43895:SF91">
    <property type="entry name" value="CBL-INTERACTING SERINE_THREONINE-PROTEIN KINASE 6"/>
    <property type="match status" value="1"/>
</dbReference>
<evidence type="ECO:0000256" key="7">
    <source>
        <dbReference type="ARBA" id="ARBA00022840"/>
    </source>
</evidence>
<dbReference type="EC" id="2.7.11.1" evidence="2"/>
<name>A0ABR2CD08_9ROSI</name>
<dbReference type="Pfam" id="PF00069">
    <property type="entry name" value="Pkinase"/>
    <property type="match status" value="1"/>
</dbReference>
<proteinExistence type="predicted"/>
<evidence type="ECO:0000256" key="3">
    <source>
        <dbReference type="ARBA" id="ARBA00022527"/>
    </source>
</evidence>
<gene>
    <name evidence="10" type="ORF">V6N12_016249</name>
</gene>
<evidence type="ECO:0000313" key="10">
    <source>
        <dbReference type="EMBL" id="KAK8517397.1"/>
    </source>
</evidence>
<dbReference type="InterPro" id="IPR000719">
    <property type="entry name" value="Prot_kinase_dom"/>
</dbReference>
<dbReference type="InterPro" id="IPR018451">
    <property type="entry name" value="NAF/FISL_domain"/>
</dbReference>
<reference evidence="10 11" key="1">
    <citation type="journal article" date="2024" name="G3 (Bethesda)">
        <title>Genome assembly of Hibiscus sabdariffa L. provides insights into metabolisms of medicinal natural products.</title>
        <authorList>
            <person name="Kim T."/>
        </authorList>
    </citation>
    <scope>NUCLEOTIDE SEQUENCE [LARGE SCALE GENOMIC DNA]</scope>
    <source>
        <strain evidence="10">TK-2024</strain>
        <tissue evidence="10">Old leaves</tissue>
    </source>
</reference>
<comment type="caution">
    <text evidence="10">The sequence shown here is derived from an EMBL/GenBank/DDBJ whole genome shotgun (WGS) entry which is preliminary data.</text>
</comment>
<dbReference type="PROSITE" id="PS50816">
    <property type="entry name" value="NAF"/>
    <property type="match status" value="1"/>
</dbReference>
<dbReference type="SUPFAM" id="SSF56112">
    <property type="entry name" value="Protein kinase-like (PK-like)"/>
    <property type="match status" value="1"/>
</dbReference>
<dbReference type="EMBL" id="JBBPBM010000055">
    <property type="protein sequence ID" value="KAK8517397.1"/>
    <property type="molecule type" value="Genomic_DNA"/>
</dbReference>
<evidence type="ECO:0000256" key="1">
    <source>
        <dbReference type="ARBA" id="ARBA00001936"/>
    </source>
</evidence>
<dbReference type="InterPro" id="IPR004041">
    <property type="entry name" value="NAF_dom"/>
</dbReference>
<dbReference type="Pfam" id="PF03822">
    <property type="entry name" value="NAF"/>
    <property type="match status" value="1"/>
</dbReference>
<feature type="domain" description="NAF" evidence="9">
    <location>
        <begin position="79"/>
        <end position="103"/>
    </location>
</feature>
<feature type="domain" description="Protein kinase" evidence="8">
    <location>
        <begin position="1"/>
        <end position="148"/>
    </location>
</feature>
<keyword evidence="4" id="KW-0808">Transferase</keyword>
<evidence type="ECO:0000313" key="11">
    <source>
        <dbReference type="Proteomes" id="UP001472677"/>
    </source>
</evidence>
<evidence type="ECO:0000256" key="5">
    <source>
        <dbReference type="ARBA" id="ARBA00022741"/>
    </source>
</evidence>
<keyword evidence="11" id="KW-1185">Reference proteome</keyword>
<dbReference type="Proteomes" id="UP001472677">
    <property type="component" value="Unassembled WGS sequence"/>
</dbReference>
<dbReference type="InterPro" id="IPR011009">
    <property type="entry name" value="Kinase-like_dom_sf"/>
</dbReference>
<organism evidence="10 11">
    <name type="scientific">Hibiscus sabdariffa</name>
    <name type="common">roselle</name>
    <dbReference type="NCBI Taxonomy" id="183260"/>
    <lineage>
        <taxon>Eukaryota</taxon>
        <taxon>Viridiplantae</taxon>
        <taxon>Streptophyta</taxon>
        <taxon>Embryophyta</taxon>
        <taxon>Tracheophyta</taxon>
        <taxon>Spermatophyta</taxon>
        <taxon>Magnoliopsida</taxon>
        <taxon>eudicotyledons</taxon>
        <taxon>Gunneridae</taxon>
        <taxon>Pentapetalae</taxon>
        <taxon>rosids</taxon>
        <taxon>malvids</taxon>
        <taxon>Malvales</taxon>
        <taxon>Malvaceae</taxon>
        <taxon>Malvoideae</taxon>
        <taxon>Hibiscus</taxon>
    </lineage>
</organism>
<evidence type="ECO:0000259" key="8">
    <source>
        <dbReference type="PROSITE" id="PS50011"/>
    </source>
</evidence>
<keyword evidence="5" id="KW-0547">Nucleotide-binding</keyword>
<dbReference type="PANTHER" id="PTHR43895">
    <property type="entry name" value="CALCIUM/CALMODULIN-DEPENDENT PROTEIN KINASE KINASE-RELATED"/>
    <property type="match status" value="1"/>
</dbReference>
<keyword evidence="7" id="KW-0067">ATP-binding</keyword>
<evidence type="ECO:0000256" key="4">
    <source>
        <dbReference type="ARBA" id="ARBA00022679"/>
    </source>
</evidence>
<dbReference type="Gene3D" id="3.30.310.80">
    <property type="entry name" value="Kinase associated domain 1, KA1"/>
    <property type="match status" value="1"/>
</dbReference>
<dbReference type="PROSITE" id="PS50011">
    <property type="entry name" value="PROTEIN_KINASE_DOM"/>
    <property type="match status" value="1"/>
</dbReference>
<evidence type="ECO:0000256" key="6">
    <source>
        <dbReference type="ARBA" id="ARBA00022777"/>
    </source>
</evidence>
<comment type="cofactor">
    <cofactor evidence="1">
        <name>Mn(2+)</name>
        <dbReference type="ChEBI" id="CHEBI:29035"/>
    </cofactor>
</comment>
<keyword evidence="6" id="KW-0418">Kinase</keyword>
<evidence type="ECO:0000259" key="9">
    <source>
        <dbReference type="PROSITE" id="PS50816"/>
    </source>
</evidence>
<dbReference type="Gene3D" id="1.10.510.10">
    <property type="entry name" value="Transferase(Phosphotransferase) domain 1"/>
    <property type="match status" value="1"/>
</dbReference>
<sequence>MASENLLLNEDGNLKVTEFELSAFSEHLKQDEFLYTMYGTPAYVAHKVITKKGCDESKADIWSYGEELEFEAFNGDKSSKPETLNVFHIISLCQGFDLSSLFEEKKREENDELRFARTRPTSSVISRLKEVAKSVKFHVKKSKSSVRL</sequence>